<dbReference type="Proteomes" id="UP001187346">
    <property type="component" value="Unassembled WGS sequence"/>
</dbReference>
<dbReference type="EMBL" id="JAWMAJ010000305">
    <property type="protein sequence ID" value="MDV7223343.1"/>
    <property type="molecule type" value="Genomic_DNA"/>
</dbReference>
<feature type="non-terminal residue" evidence="2">
    <location>
        <position position="29"/>
    </location>
</feature>
<organism evidence="2 3">
    <name type="scientific">Streptomyces prunicolor</name>
    <dbReference type="NCBI Taxonomy" id="67348"/>
    <lineage>
        <taxon>Bacteria</taxon>
        <taxon>Bacillati</taxon>
        <taxon>Actinomycetota</taxon>
        <taxon>Actinomycetes</taxon>
        <taxon>Kitasatosporales</taxon>
        <taxon>Streptomycetaceae</taxon>
        <taxon>Streptomyces</taxon>
    </lineage>
</organism>
<evidence type="ECO:0000313" key="3">
    <source>
        <dbReference type="Proteomes" id="UP001187346"/>
    </source>
</evidence>
<evidence type="ECO:0000313" key="2">
    <source>
        <dbReference type="EMBL" id="MDV7223343.1"/>
    </source>
</evidence>
<sequence>MRRTVLSALALTCGAVLASTAPAFAAGAS</sequence>
<keyword evidence="3" id="KW-1185">Reference proteome</keyword>
<feature type="signal peptide" evidence="1">
    <location>
        <begin position="1"/>
        <end position="25"/>
    </location>
</feature>
<comment type="caution">
    <text evidence="2">The sequence shown here is derived from an EMBL/GenBank/DDBJ whole genome shotgun (WGS) entry which is preliminary data.</text>
</comment>
<protein>
    <submittedName>
        <fullName evidence="2">Sortase-dependent protein</fullName>
    </submittedName>
</protein>
<accession>A0ABU4FTK6</accession>
<feature type="chain" id="PRO_5046629571" evidence="1">
    <location>
        <begin position="26"/>
        <end position="29"/>
    </location>
</feature>
<name>A0ABU4FTK6_9ACTN</name>
<reference evidence="2 3" key="1">
    <citation type="submission" date="2023-10" db="EMBL/GenBank/DDBJ databases">
        <title>Characterization of rhizosphere-enriched actinobacteria from wheat plants lab-grown on chernevaya soil.</title>
        <authorList>
            <person name="Tikhonova E.N."/>
            <person name="Konopkin A."/>
            <person name="Kravchenko I.K."/>
        </authorList>
    </citation>
    <scope>NUCLEOTIDE SEQUENCE [LARGE SCALE GENOMIC DNA]</scope>
    <source>
        <strain evidence="2 3">RR29</strain>
    </source>
</reference>
<keyword evidence="1" id="KW-0732">Signal</keyword>
<evidence type="ECO:0000256" key="1">
    <source>
        <dbReference type="SAM" id="SignalP"/>
    </source>
</evidence>
<gene>
    <name evidence="2" type="ORF">R5A26_46230</name>
</gene>
<proteinExistence type="predicted"/>